<sequence length="96" mass="10623">MGEHNVIIAVLSNGEYKTAFAASVTTNILNSFHNIRISLIVKIGEGILSESYNIQLGDVVVSAPRDDKSDMFQYDFVLKPVTSYFARYNGGYLNSI</sequence>
<dbReference type="InterPro" id="IPR035994">
    <property type="entry name" value="Nucleoside_phosphorylase_sf"/>
</dbReference>
<dbReference type="InterPro" id="IPR053137">
    <property type="entry name" value="NLR-like"/>
</dbReference>
<accession>A0A9W9QRJ7</accession>
<dbReference type="EMBL" id="JAPZBQ010000002">
    <property type="protein sequence ID" value="KAJ5344405.1"/>
    <property type="molecule type" value="Genomic_DNA"/>
</dbReference>
<reference evidence="1" key="1">
    <citation type="submission" date="2022-12" db="EMBL/GenBank/DDBJ databases">
        <authorList>
            <person name="Petersen C."/>
        </authorList>
    </citation>
    <scope>NUCLEOTIDE SEQUENCE</scope>
    <source>
        <strain evidence="1">IBT 35673</strain>
    </source>
</reference>
<dbReference type="PANTHER" id="PTHR46082">
    <property type="entry name" value="ATP/GTP-BINDING PROTEIN-RELATED"/>
    <property type="match status" value="1"/>
</dbReference>
<gene>
    <name evidence="1" type="ORF">N7452_002409</name>
</gene>
<evidence type="ECO:0008006" key="3">
    <source>
        <dbReference type="Google" id="ProtNLM"/>
    </source>
</evidence>
<protein>
    <recommendedName>
        <fullName evidence="3">Nucleoside phosphorylase domain-containing protein</fullName>
    </recommendedName>
</protein>
<dbReference type="Proteomes" id="UP001147695">
    <property type="component" value="Unassembled WGS sequence"/>
</dbReference>
<reference evidence="1" key="2">
    <citation type="journal article" date="2023" name="IMA Fungus">
        <title>Comparative genomic study of the Penicillium genus elucidates a diverse pangenome and 15 lateral gene transfer events.</title>
        <authorList>
            <person name="Petersen C."/>
            <person name="Sorensen T."/>
            <person name="Nielsen M.R."/>
            <person name="Sondergaard T.E."/>
            <person name="Sorensen J.L."/>
            <person name="Fitzpatrick D.A."/>
            <person name="Frisvad J.C."/>
            <person name="Nielsen K.L."/>
        </authorList>
    </citation>
    <scope>NUCLEOTIDE SEQUENCE</scope>
    <source>
        <strain evidence="1">IBT 35673</strain>
    </source>
</reference>
<dbReference type="Gene3D" id="3.40.50.1580">
    <property type="entry name" value="Nucleoside phosphorylase domain"/>
    <property type="match status" value="1"/>
</dbReference>
<dbReference type="AlphaFoldDB" id="A0A9W9QRJ7"/>
<dbReference type="GO" id="GO:0009116">
    <property type="term" value="P:nucleoside metabolic process"/>
    <property type="evidence" value="ECO:0007669"/>
    <property type="project" value="InterPro"/>
</dbReference>
<proteinExistence type="predicted"/>
<evidence type="ECO:0000313" key="1">
    <source>
        <dbReference type="EMBL" id="KAJ5344405.1"/>
    </source>
</evidence>
<name>A0A9W9QRJ7_PENBR</name>
<dbReference type="GO" id="GO:0003824">
    <property type="term" value="F:catalytic activity"/>
    <property type="evidence" value="ECO:0007669"/>
    <property type="project" value="InterPro"/>
</dbReference>
<organism evidence="1 2">
    <name type="scientific">Penicillium brevicompactum</name>
    <dbReference type="NCBI Taxonomy" id="5074"/>
    <lineage>
        <taxon>Eukaryota</taxon>
        <taxon>Fungi</taxon>
        <taxon>Dikarya</taxon>
        <taxon>Ascomycota</taxon>
        <taxon>Pezizomycotina</taxon>
        <taxon>Eurotiomycetes</taxon>
        <taxon>Eurotiomycetidae</taxon>
        <taxon>Eurotiales</taxon>
        <taxon>Aspergillaceae</taxon>
        <taxon>Penicillium</taxon>
    </lineage>
</organism>
<comment type="caution">
    <text evidence="1">The sequence shown here is derived from an EMBL/GenBank/DDBJ whole genome shotgun (WGS) entry which is preliminary data.</text>
</comment>
<dbReference type="PANTHER" id="PTHR46082:SF11">
    <property type="entry name" value="AAA+ ATPASE DOMAIN-CONTAINING PROTEIN-RELATED"/>
    <property type="match status" value="1"/>
</dbReference>
<evidence type="ECO:0000313" key="2">
    <source>
        <dbReference type="Proteomes" id="UP001147695"/>
    </source>
</evidence>